<dbReference type="Proteomes" id="UP000031938">
    <property type="component" value="Unassembled WGS sequence"/>
</dbReference>
<keyword evidence="3" id="KW-1185">Reference proteome</keyword>
<comment type="caution">
    <text evidence="2">The sequence shown here is derived from an EMBL/GenBank/DDBJ whole genome shotgun (WGS) entry which is preliminary data.</text>
</comment>
<gene>
    <name evidence="2" type="ORF">KP78_20730</name>
</gene>
<dbReference type="OrthoDB" id="2112405at2"/>
<feature type="domain" description="WYL" evidence="1">
    <location>
        <begin position="7"/>
        <end position="62"/>
    </location>
</feature>
<dbReference type="PATRIC" id="fig|889306.3.peg.2090"/>
<accession>A0A0C2RVD9</accession>
<name>A0A0C2RVD9_9BACL</name>
<dbReference type="EMBL" id="JXRP01000017">
    <property type="protein sequence ID" value="KIL45724.1"/>
    <property type="molecule type" value="Genomic_DNA"/>
</dbReference>
<sequence length="76" mass="8738">MQTGLFKRSLEQQLSVDIIYQSADGHISKRTISIIRMTPDSLYAYCHKRRAQRTFLLSNILSSQPTRLKHTSSLIS</sequence>
<proteinExistence type="predicted"/>
<evidence type="ECO:0000259" key="1">
    <source>
        <dbReference type="Pfam" id="PF13280"/>
    </source>
</evidence>
<dbReference type="AlphaFoldDB" id="A0A0C2RVD9"/>
<dbReference type="STRING" id="889306.KP78_20730"/>
<organism evidence="2 3">
    <name type="scientific">Jeotgalibacillus soli</name>
    <dbReference type="NCBI Taxonomy" id="889306"/>
    <lineage>
        <taxon>Bacteria</taxon>
        <taxon>Bacillati</taxon>
        <taxon>Bacillota</taxon>
        <taxon>Bacilli</taxon>
        <taxon>Bacillales</taxon>
        <taxon>Caryophanaceae</taxon>
        <taxon>Jeotgalibacillus</taxon>
    </lineage>
</organism>
<dbReference type="Pfam" id="PF13280">
    <property type="entry name" value="WYL"/>
    <property type="match status" value="1"/>
</dbReference>
<dbReference type="InterPro" id="IPR026881">
    <property type="entry name" value="WYL_dom"/>
</dbReference>
<dbReference type="RefSeq" id="WP_041088448.1">
    <property type="nucleotide sequence ID" value="NZ_JXRP01000017.1"/>
</dbReference>
<reference evidence="2 3" key="1">
    <citation type="submission" date="2015-01" db="EMBL/GenBank/DDBJ databases">
        <title>Genome sequencing of Jeotgalibacillus soli.</title>
        <authorList>
            <person name="Goh K.M."/>
            <person name="Chan K.-G."/>
            <person name="Yaakop A.S."/>
            <person name="Ee R."/>
            <person name="Gan H.M."/>
            <person name="Chan C.S."/>
        </authorList>
    </citation>
    <scope>NUCLEOTIDE SEQUENCE [LARGE SCALE GENOMIC DNA]</scope>
    <source>
        <strain evidence="2 3">P9</strain>
    </source>
</reference>
<evidence type="ECO:0000313" key="2">
    <source>
        <dbReference type="EMBL" id="KIL45724.1"/>
    </source>
</evidence>
<protein>
    <recommendedName>
        <fullName evidence="1">WYL domain-containing protein</fullName>
    </recommendedName>
</protein>
<evidence type="ECO:0000313" key="3">
    <source>
        <dbReference type="Proteomes" id="UP000031938"/>
    </source>
</evidence>